<name>A0A9P7UVY8_9AGAR</name>
<evidence type="ECO:0000256" key="11">
    <source>
        <dbReference type="RuleBase" id="RU368118"/>
    </source>
</evidence>
<dbReference type="OrthoDB" id="6683853at2759"/>
<evidence type="ECO:0000256" key="9">
    <source>
        <dbReference type="ARBA" id="ARBA00023128"/>
    </source>
</evidence>
<dbReference type="GO" id="GO:0005743">
    <property type="term" value="C:mitochondrial inner membrane"/>
    <property type="evidence" value="ECO:0007669"/>
    <property type="project" value="UniProtKB-SubCell"/>
</dbReference>
<keyword evidence="5 11" id="KW-0812">Transmembrane</keyword>
<dbReference type="Gene3D" id="1.20.5.210">
    <property type="entry name" value="Cytochrome b-c1 complex subunit 8"/>
    <property type="match status" value="1"/>
</dbReference>
<keyword evidence="4 11" id="KW-0679">Respiratory chain</keyword>
<comment type="subunit">
    <text evidence="11">Component of the ubiquinol-cytochrome c oxidoreductase (cytochrome b-c1 complex, complex III, CIII), a multisubunit enzyme composed of 3 respiratory subunits cytochrome b, cytochrome c1 and Rieske protein, 2 core protein subunits, and additional low-molecular weight protein subunits. The complex exists as an obligatory dimer and forms supercomplexes (SCs) in the inner mitochondrial membrane with cytochrome c oxidase (complex IV, CIV).</text>
</comment>
<evidence type="ECO:0000256" key="1">
    <source>
        <dbReference type="ARBA" id="ARBA00004434"/>
    </source>
</evidence>
<feature type="transmembrane region" description="Helical" evidence="11">
    <location>
        <begin position="66"/>
        <end position="83"/>
    </location>
</feature>
<evidence type="ECO:0000256" key="3">
    <source>
        <dbReference type="ARBA" id="ARBA00022448"/>
    </source>
</evidence>
<comment type="function">
    <text evidence="11">Component of the ubiquinol-cytochrome c oxidoreductase, a multisubunit transmembrane complex that is part of the mitochondrial electron transport chain which drives oxidative phosphorylation. The complex plays an important role in the uptake of multiple carbon sources present in different host niches.</text>
</comment>
<dbReference type="PANTHER" id="PTHR12119">
    <property type="entry name" value="UBIQUINOL-CYTOCHROME C REDUCTASE COMPLEX UBIQUINONE-BINDING PROTEIN QP-C"/>
    <property type="match status" value="1"/>
</dbReference>
<dbReference type="InterPro" id="IPR036642">
    <property type="entry name" value="Cyt_bc1_su8_sf"/>
</dbReference>
<dbReference type="Proteomes" id="UP001049176">
    <property type="component" value="Chromosome 4"/>
</dbReference>
<evidence type="ECO:0000256" key="5">
    <source>
        <dbReference type="ARBA" id="ARBA00022692"/>
    </source>
</evidence>
<comment type="subcellular location">
    <subcellularLocation>
        <location evidence="1 11">Mitochondrion inner membrane</location>
        <topology evidence="1 11">Single-pass membrane protein</topology>
    </subcellularLocation>
</comment>
<dbReference type="InterPro" id="IPR004205">
    <property type="entry name" value="Cyt_bc1_su8"/>
</dbReference>
<keyword evidence="3 11" id="KW-0813">Transport</keyword>
<comment type="caution">
    <text evidence="12">The sequence shown here is derived from an EMBL/GenBank/DDBJ whole genome shotgun (WGS) entry which is preliminary data.</text>
</comment>
<organism evidence="12 13">
    <name type="scientific">Marasmius oreades</name>
    <name type="common">fairy-ring Marasmius</name>
    <dbReference type="NCBI Taxonomy" id="181124"/>
    <lineage>
        <taxon>Eukaryota</taxon>
        <taxon>Fungi</taxon>
        <taxon>Dikarya</taxon>
        <taxon>Basidiomycota</taxon>
        <taxon>Agaricomycotina</taxon>
        <taxon>Agaricomycetes</taxon>
        <taxon>Agaricomycetidae</taxon>
        <taxon>Agaricales</taxon>
        <taxon>Marasmiineae</taxon>
        <taxon>Marasmiaceae</taxon>
        <taxon>Marasmius</taxon>
    </lineage>
</organism>
<dbReference type="RefSeq" id="XP_043010629.1">
    <property type="nucleotide sequence ID" value="XM_043152543.1"/>
</dbReference>
<sequence>MRPSIARLGDMPPPRHAYLKWWGDTHGAGLKQRMTEYTLSPLQSKVAPNMIRNYVFNFYRRVSAEAIYILVPFALGYGIYTWGNKRYNYINSKAGHIAGEHH</sequence>
<evidence type="ECO:0000256" key="6">
    <source>
        <dbReference type="ARBA" id="ARBA00022792"/>
    </source>
</evidence>
<evidence type="ECO:0000256" key="10">
    <source>
        <dbReference type="ARBA" id="ARBA00023136"/>
    </source>
</evidence>
<dbReference type="GO" id="GO:0006122">
    <property type="term" value="P:mitochondrial electron transport, ubiquinol to cytochrome c"/>
    <property type="evidence" value="ECO:0007669"/>
    <property type="project" value="UniProtKB-UniRule"/>
</dbReference>
<proteinExistence type="inferred from homology"/>
<accession>A0A9P7UVY8</accession>
<protein>
    <recommendedName>
        <fullName evidence="11">Cytochrome b-c1 complex subunit 8</fullName>
    </recommendedName>
    <alternativeName>
        <fullName evidence="11">Complex III subunit 8</fullName>
    </alternativeName>
</protein>
<dbReference type="GO" id="GO:0045275">
    <property type="term" value="C:respiratory chain complex III"/>
    <property type="evidence" value="ECO:0007669"/>
    <property type="project" value="UniProtKB-UniRule"/>
</dbReference>
<reference evidence="12" key="1">
    <citation type="journal article" date="2021" name="Genome Biol. Evol.">
        <title>The assembled and annotated genome of the fairy-ring fungus Marasmius oreades.</title>
        <authorList>
            <person name="Hiltunen M."/>
            <person name="Ament-Velasquez S.L."/>
            <person name="Johannesson H."/>
        </authorList>
    </citation>
    <scope>NUCLEOTIDE SEQUENCE</scope>
    <source>
        <strain evidence="12">03SP1</strain>
    </source>
</reference>
<dbReference type="GeneID" id="66076846"/>
<dbReference type="PANTHER" id="PTHR12119:SF2">
    <property type="entry name" value="CYTOCHROME B-C1 COMPLEX SUBUNIT 8"/>
    <property type="match status" value="1"/>
</dbReference>
<gene>
    <name evidence="12" type="ORF">E1B28_007770</name>
</gene>
<keyword evidence="7 11" id="KW-0249">Electron transport</keyword>
<keyword evidence="9 11" id="KW-0496">Mitochondrion</keyword>
<keyword evidence="8 11" id="KW-1133">Transmembrane helix</keyword>
<dbReference type="SUPFAM" id="SSF81508">
    <property type="entry name" value="Ubiquinone-binding protein QP-C of cytochrome bc1 complex (Ubiquinol-cytochrome c reductase)"/>
    <property type="match status" value="1"/>
</dbReference>
<evidence type="ECO:0000256" key="7">
    <source>
        <dbReference type="ARBA" id="ARBA00022982"/>
    </source>
</evidence>
<evidence type="ECO:0000313" key="12">
    <source>
        <dbReference type="EMBL" id="KAG7094159.1"/>
    </source>
</evidence>
<comment type="similarity">
    <text evidence="2 11">Belongs to the UQCRQ/QCR8 family.</text>
</comment>
<dbReference type="AlphaFoldDB" id="A0A9P7UVY8"/>
<keyword evidence="10 11" id="KW-0472">Membrane</keyword>
<evidence type="ECO:0000313" key="13">
    <source>
        <dbReference type="Proteomes" id="UP001049176"/>
    </source>
</evidence>
<evidence type="ECO:0000256" key="2">
    <source>
        <dbReference type="ARBA" id="ARBA00007668"/>
    </source>
</evidence>
<evidence type="ECO:0000256" key="4">
    <source>
        <dbReference type="ARBA" id="ARBA00022660"/>
    </source>
</evidence>
<dbReference type="KEGG" id="more:E1B28_007770"/>
<evidence type="ECO:0000256" key="8">
    <source>
        <dbReference type="ARBA" id="ARBA00022989"/>
    </source>
</evidence>
<dbReference type="EMBL" id="CM032184">
    <property type="protein sequence ID" value="KAG7094159.1"/>
    <property type="molecule type" value="Genomic_DNA"/>
</dbReference>
<keyword evidence="13" id="KW-1185">Reference proteome</keyword>
<keyword evidence="6 11" id="KW-0999">Mitochondrion inner membrane</keyword>
<dbReference type="Pfam" id="PF02939">
    <property type="entry name" value="UcrQ"/>
    <property type="match status" value="1"/>
</dbReference>